<sequence length="139" mass="15452">MEFQLALDLWCTILPISNLLDILTSGNDLKFITVSDCRLEKSPYRVAMPFYMRNHTHGSATSLQWMSNKSTASRLHNWTSCSHDEDAGVCTGARLRTSYMVDRTPTSNPRAEISQSTLAGNHRLSCRSTGALAGKILVM</sequence>
<proteinExistence type="predicted"/>
<accession>A0A8T0PZ26</accession>
<dbReference type="AlphaFoldDB" id="A0A8T0PZ26"/>
<protein>
    <submittedName>
        <fullName evidence="1">Uncharacterized protein</fullName>
    </submittedName>
</protein>
<dbReference type="Proteomes" id="UP000823388">
    <property type="component" value="Chromosome 7N"/>
</dbReference>
<dbReference type="EMBL" id="CM029050">
    <property type="protein sequence ID" value="KAG2566325.1"/>
    <property type="molecule type" value="Genomic_DNA"/>
</dbReference>
<evidence type="ECO:0000313" key="2">
    <source>
        <dbReference type="Proteomes" id="UP000823388"/>
    </source>
</evidence>
<name>A0A8T0PZ26_PANVG</name>
<evidence type="ECO:0000313" key="1">
    <source>
        <dbReference type="EMBL" id="KAG2566325.1"/>
    </source>
</evidence>
<comment type="caution">
    <text evidence="1">The sequence shown here is derived from an EMBL/GenBank/DDBJ whole genome shotgun (WGS) entry which is preliminary data.</text>
</comment>
<keyword evidence="2" id="KW-1185">Reference proteome</keyword>
<reference evidence="1" key="1">
    <citation type="submission" date="2020-05" db="EMBL/GenBank/DDBJ databases">
        <title>WGS assembly of Panicum virgatum.</title>
        <authorList>
            <person name="Lovell J.T."/>
            <person name="Jenkins J."/>
            <person name="Shu S."/>
            <person name="Juenger T.E."/>
            <person name="Schmutz J."/>
        </authorList>
    </citation>
    <scope>NUCLEOTIDE SEQUENCE</scope>
    <source>
        <strain evidence="1">AP13</strain>
    </source>
</reference>
<organism evidence="1 2">
    <name type="scientific">Panicum virgatum</name>
    <name type="common">Blackwell switchgrass</name>
    <dbReference type="NCBI Taxonomy" id="38727"/>
    <lineage>
        <taxon>Eukaryota</taxon>
        <taxon>Viridiplantae</taxon>
        <taxon>Streptophyta</taxon>
        <taxon>Embryophyta</taxon>
        <taxon>Tracheophyta</taxon>
        <taxon>Spermatophyta</taxon>
        <taxon>Magnoliopsida</taxon>
        <taxon>Liliopsida</taxon>
        <taxon>Poales</taxon>
        <taxon>Poaceae</taxon>
        <taxon>PACMAD clade</taxon>
        <taxon>Panicoideae</taxon>
        <taxon>Panicodae</taxon>
        <taxon>Paniceae</taxon>
        <taxon>Panicinae</taxon>
        <taxon>Panicum</taxon>
        <taxon>Panicum sect. Hiantes</taxon>
    </lineage>
</organism>
<gene>
    <name evidence="1" type="ORF">PVAP13_7NG196917</name>
</gene>